<evidence type="ECO:0000313" key="1">
    <source>
        <dbReference type="EMBL" id="KAJ9059861.1"/>
    </source>
</evidence>
<proteinExistence type="predicted"/>
<gene>
    <name evidence="1" type="primary">DAM1</name>
    <name evidence="1" type="ORF">DSO57_1037160</name>
</gene>
<dbReference type="EMBL" id="QTSX02005357">
    <property type="protein sequence ID" value="KAJ9059861.1"/>
    <property type="molecule type" value="Genomic_DNA"/>
</dbReference>
<evidence type="ECO:0000313" key="2">
    <source>
        <dbReference type="Proteomes" id="UP001165960"/>
    </source>
</evidence>
<sequence>MNRHTITPKTPHRPSSRFSLLPPSQTTKVFIPADLLDSSFSTTATDNQFEQDEGISKRLAKTLDELTKLTNTLTCNLKNMSLLNDESLEFNFRFSSFTNAINLNAESIHFSEAPNWNTLHSQFNDGIPLQSNKNTQVPNLQLNSSPSIPEEPIIETTSAPITSPVVTDIKTPKKRVVRKISQRVPQRKKQKPNKTIIDTLTKSLPIMYRSSPHFEFIEKVFTFLHSSKEALSKSDIATGTELTEHFVHKYVNILVQTKNVLKSSDKSEVMFTVNRSKFTSQ</sequence>
<reference evidence="1" key="1">
    <citation type="submission" date="2022-04" db="EMBL/GenBank/DDBJ databases">
        <title>Genome of the entomopathogenic fungus Entomophthora muscae.</title>
        <authorList>
            <person name="Elya C."/>
            <person name="Lovett B.R."/>
            <person name="Lee E."/>
            <person name="Macias A.M."/>
            <person name="Hajek A.E."/>
            <person name="De Bivort B.L."/>
            <person name="Kasson M.T."/>
            <person name="De Fine Licht H.H."/>
            <person name="Stajich J.E."/>
        </authorList>
    </citation>
    <scope>NUCLEOTIDE SEQUENCE</scope>
    <source>
        <strain evidence="1">Berkeley</strain>
    </source>
</reference>
<accession>A0ACC2SC70</accession>
<keyword evidence="2" id="KW-1185">Reference proteome</keyword>
<name>A0ACC2SC70_9FUNG</name>
<dbReference type="Proteomes" id="UP001165960">
    <property type="component" value="Unassembled WGS sequence"/>
</dbReference>
<organism evidence="1 2">
    <name type="scientific">Entomophthora muscae</name>
    <dbReference type="NCBI Taxonomy" id="34485"/>
    <lineage>
        <taxon>Eukaryota</taxon>
        <taxon>Fungi</taxon>
        <taxon>Fungi incertae sedis</taxon>
        <taxon>Zoopagomycota</taxon>
        <taxon>Entomophthoromycotina</taxon>
        <taxon>Entomophthoromycetes</taxon>
        <taxon>Entomophthorales</taxon>
        <taxon>Entomophthoraceae</taxon>
        <taxon>Entomophthora</taxon>
    </lineage>
</organism>
<comment type="caution">
    <text evidence="1">The sequence shown here is derived from an EMBL/GenBank/DDBJ whole genome shotgun (WGS) entry which is preliminary data.</text>
</comment>
<protein>
    <submittedName>
        <fullName evidence="1">DASH complex subunit dam1</fullName>
    </submittedName>
</protein>